<dbReference type="Proteomes" id="UP001152622">
    <property type="component" value="Chromosome 12"/>
</dbReference>
<evidence type="ECO:0000256" key="1">
    <source>
        <dbReference type="SAM" id="MobiDB-lite"/>
    </source>
</evidence>
<name>A0A9Q1IMH0_SYNKA</name>
<protein>
    <submittedName>
        <fullName evidence="2">Uncharacterized protein</fullName>
    </submittedName>
</protein>
<feature type="region of interest" description="Disordered" evidence="1">
    <location>
        <begin position="91"/>
        <end position="146"/>
    </location>
</feature>
<accession>A0A9Q1IMH0</accession>
<evidence type="ECO:0000313" key="3">
    <source>
        <dbReference type="Proteomes" id="UP001152622"/>
    </source>
</evidence>
<reference evidence="2" key="1">
    <citation type="journal article" date="2023" name="Science">
        <title>Genome structures resolve the early diversification of teleost fishes.</title>
        <authorList>
            <person name="Parey E."/>
            <person name="Louis A."/>
            <person name="Montfort J."/>
            <person name="Bouchez O."/>
            <person name="Roques C."/>
            <person name="Iampietro C."/>
            <person name="Lluch J."/>
            <person name="Castinel A."/>
            <person name="Donnadieu C."/>
            <person name="Desvignes T."/>
            <person name="Floi Bucao C."/>
            <person name="Jouanno E."/>
            <person name="Wen M."/>
            <person name="Mejri S."/>
            <person name="Dirks R."/>
            <person name="Jansen H."/>
            <person name="Henkel C."/>
            <person name="Chen W.J."/>
            <person name="Zahm M."/>
            <person name="Cabau C."/>
            <person name="Klopp C."/>
            <person name="Thompson A.W."/>
            <person name="Robinson-Rechavi M."/>
            <person name="Braasch I."/>
            <person name="Lecointre G."/>
            <person name="Bobe J."/>
            <person name="Postlethwait J.H."/>
            <person name="Berthelot C."/>
            <person name="Roest Crollius H."/>
            <person name="Guiguen Y."/>
        </authorList>
    </citation>
    <scope>NUCLEOTIDE SEQUENCE</scope>
    <source>
        <strain evidence="2">WJC10195</strain>
    </source>
</reference>
<keyword evidence="3" id="KW-1185">Reference proteome</keyword>
<sequence>MIKAGGAGPATERSLNKCLVSVGQGPFTLAPRAHTYTARIWEEINQGEIRGQIISGAQCDFSSRTDSAAQRGGGGIPIVSRLGSSVIRNPLEAQSPLQLPGAREGPAPGPRLKTRWAAEPLTPAEESRDWRSSVQTTYPNGPDTIKPFSCNLGQTMLTGAGGEGRPGRG</sequence>
<gene>
    <name evidence="2" type="ORF">SKAU_G00302850</name>
</gene>
<proteinExistence type="predicted"/>
<organism evidence="2 3">
    <name type="scientific">Synaphobranchus kaupii</name>
    <name type="common">Kaup's arrowtooth eel</name>
    <dbReference type="NCBI Taxonomy" id="118154"/>
    <lineage>
        <taxon>Eukaryota</taxon>
        <taxon>Metazoa</taxon>
        <taxon>Chordata</taxon>
        <taxon>Craniata</taxon>
        <taxon>Vertebrata</taxon>
        <taxon>Euteleostomi</taxon>
        <taxon>Actinopterygii</taxon>
        <taxon>Neopterygii</taxon>
        <taxon>Teleostei</taxon>
        <taxon>Anguilliformes</taxon>
        <taxon>Synaphobranchidae</taxon>
        <taxon>Synaphobranchus</taxon>
    </lineage>
</organism>
<dbReference type="AlphaFoldDB" id="A0A9Q1IMH0"/>
<evidence type="ECO:0000313" key="2">
    <source>
        <dbReference type="EMBL" id="KAJ8346092.1"/>
    </source>
</evidence>
<dbReference type="EMBL" id="JAINUF010000012">
    <property type="protein sequence ID" value="KAJ8346092.1"/>
    <property type="molecule type" value="Genomic_DNA"/>
</dbReference>
<comment type="caution">
    <text evidence="2">The sequence shown here is derived from an EMBL/GenBank/DDBJ whole genome shotgun (WGS) entry which is preliminary data.</text>
</comment>